<feature type="region of interest" description="Disordered" evidence="1">
    <location>
        <begin position="876"/>
        <end position="927"/>
    </location>
</feature>
<keyword evidence="3" id="KW-1185">Reference proteome</keyword>
<evidence type="ECO:0000256" key="1">
    <source>
        <dbReference type="SAM" id="MobiDB-lite"/>
    </source>
</evidence>
<evidence type="ECO:0000313" key="3">
    <source>
        <dbReference type="Proteomes" id="UP001595764"/>
    </source>
</evidence>
<dbReference type="RefSeq" id="WP_377876418.1">
    <property type="nucleotide sequence ID" value="NZ_JBHMAY010000096.1"/>
</dbReference>
<organism evidence="2 3">
    <name type="scientific">Amycolatopsis halotolerans</name>
    <dbReference type="NCBI Taxonomy" id="330083"/>
    <lineage>
        <taxon>Bacteria</taxon>
        <taxon>Bacillati</taxon>
        <taxon>Actinomycetota</taxon>
        <taxon>Actinomycetes</taxon>
        <taxon>Pseudonocardiales</taxon>
        <taxon>Pseudonocardiaceae</taxon>
        <taxon>Amycolatopsis</taxon>
    </lineage>
</organism>
<dbReference type="Proteomes" id="UP001595764">
    <property type="component" value="Unassembled WGS sequence"/>
</dbReference>
<evidence type="ECO:0000313" key="2">
    <source>
        <dbReference type="EMBL" id="MFC3512755.1"/>
    </source>
</evidence>
<feature type="compositionally biased region" description="Polar residues" evidence="1">
    <location>
        <begin position="876"/>
        <end position="892"/>
    </location>
</feature>
<sequence length="1356" mass="148629">MTIAGSVSSAGPGTAIGAANSVSIYEGTAVPTISDEWLEMRAQESIRLLEPRYHPALRVDVPLARVMAGFARDESALSAFRKHLRRAQAELDAGPVVAIQTGRVRAAAANLVGLRLAVDATQGTAALPLSAWQERCDEILTAVEEMSAELSLSAHYDEAGKVQDALDECCSHLQEASEWLDGDVPGIWNNSLLVISGEAGRGKSHLLADTLTTALERNQPAVLLLGHTFLTAGEPWGQALAMLDWPGTSEEFLGALNERAKACGRRALLMVDALNEGEGRLIWPAHLTGFLERARRFDSVAVAVSVRTVAMDVCVPKPVRQRACLVSHEGFAGVEYDAVNAFFRHYSLVRPANPLLLPEFREPLFLDVYCRTAQLRPGLLARAAPSLTGVFGEYFGAMDQLVRARLDTDPFEPIVLKAGTALADAMHRAERRWLSRDEAKQVTQRVLPTEGGYSGSLFAALVSERILIEDLVVGPDSSRGLVPVVRFAYERLADHLIAQTLMDGARRPGGYDAAQLGRIVSSMGPGESTIDALALLLPEQAGLELTEVAEFASPQLRSTWQGRVIQSLLLRDHAAVTDQAMDLLEKALFGTDRNAARRAARVAIALACNPGHRLDYNWLNSTLTARPMYRRDMTWTAAITTGPRTRTNAFNELLRWVEAQDLQTLTRLSPEYALAAATTLMWAFPSSDRFLRDRATRRLIRLSAAHPDVLISLLQDAIEVDDLYVLERVCAVAYGVALRGLSDACLRRIGTVLLDLIFRHGEPPPHILLRDFARSAVRLAHQRGLVSDEQWDLAAGPWASPWPGRDVPSVVELEANYPLFAGDEPGRSGSQWAAIHLSAMNDGDFARYIVGTDHPDNFPFTRRPLRAQGEFASTASERAQPTVTSQPPNTIVQPVGTVPDTSPRHNQSAELAADDESHNSEGMSDRDNPFDTELVSRFVFTGVVQRGWTPERFRDIDKESDYAGRSAHKRERIGKKYQWQAWHEALARLADTYELRRDSQRQPVFTTSAEIPFVRDFDPSHLLTGNPDDPGDPFRDEQSTAWWLPLPEPSAPDLSTFHSQSSWACDQTGFLETEDLVVLPGHLVVGTVAGTTLAVPDSFDWVLLQGTVAWYWDPYGRTNGISSGLWADHGVVCRSVLLREQDVAKALETPPMRYQPHAYSQEFIDGPFLGEFPRQPAFADVLADRDDRAVWTADTGLNASVLLAADRYVWEGSTYDCSLHHTVSVTLPSAPLLDIVAPQARACDGAVYDLDGQVIAFAPDVYEPGGASLLIRADVLHSGLLSSGLALGRLVFQERRSGRSRQHDPYPGMTTRTSLHIHSPTSGGWTTAGSSHHNEIVQARPPRNTGDGEDQAGNGK</sequence>
<comment type="caution">
    <text evidence="2">The sequence shown here is derived from an EMBL/GenBank/DDBJ whole genome shotgun (WGS) entry which is preliminary data.</text>
</comment>
<feature type="compositionally biased region" description="Basic and acidic residues" evidence="1">
    <location>
        <begin position="915"/>
        <end position="927"/>
    </location>
</feature>
<protein>
    <recommendedName>
        <fullName evidence="4">ATP-binding protein</fullName>
    </recommendedName>
</protein>
<reference evidence="3" key="1">
    <citation type="journal article" date="2019" name="Int. J. Syst. Evol. Microbiol.">
        <title>The Global Catalogue of Microorganisms (GCM) 10K type strain sequencing project: providing services to taxonomists for standard genome sequencing and annotation.</title>
        <authorList>
            <consortium name="The Broad Institute Genomics Platform"/>
            <consortium name="The Broad Institute Genome Sequencing Center for Infectious Disease"/>
            <person name="Wu L."/>
            <person name="Ma J."/>
        </authorList>
    </citation>
    <scope>NUCLEOTIDE SEQUENCE [LARGE SCALE GENOMIC DNA]</scope>
    <source>
        <strain evidence="3">CGMCC 4.7682</strain>
    </source>
</reference>
<gene>
    <name evidence="2" type="ORF">ACFORO_21480</name>
</gene>
<dbReference type="EMBL" id="JBHRWI010000025">
    <property type="protein sequence ID" value="MFC3512755.1"/>
    <property type="molecule type" value="Genomic_DNA"/>
</dbReference>
<evidence type="ECO:0008006" key="4">
    <source>
        <dbReference type="Google" id="ProtNLM"/>
    </source>
</evidence>
<proteinExistence type="predicted"/>
<feature type="region of interest" description="Disordered" evidence="1">
    <location>
        <begin position="1296"/>
        <end position="1356"/>
    </location>
</feature>
<accession>A0ABV7QLE7</accession>
<name>A0ABV7QLE7_9PSEU</name>
<feature type="compositionally biased region" description="Polar residues" evidence="1">
    <location>
        <begin position="1310"/>
        <end position="1331"/>
    </location>
</feature>